<proteinExistence type="predicted"/>
<dbReference type="Proteomes" id="UP001302429">
    <property type="component" value="Chromosome"/>
</dbReference>
<name>A0AA97I1I3_9SPHN</name>
<reference evidence="1 2" key="1">
    <citation type="submission" date="2023-10" db="EMBL/GenBank/DDBJ databases">
        <title>Complete genome sequence of a Sphingomonadaceae bacterium.</title>
        <authorList>
            <person name="Yan C."/>
        </authorList>
    </citation>
    <scope>NUCLEOTIDE SEQUENCE [LARGE SCALE GENOMIC DNA]</scope>
    <source>
        <strain evidence="1 2">SCSIO 66989</strain>
    </source>
</reference>
<evidence type="ECO:0000313" key="2">
    <source>
        <dbReference type="Proteomes" id="UP001302429"/>
    </source>
</evidence>
<accession>A0AA97I1I3</accession>
<dbReference type="RefSeq" id="WP_317082312.1">
    <property type="nucleotide sequence ID" value="NZ_CP136594.1"/>
</dbReference>
<organism evidence="1 2">
    <name type="scientific">Alterisphingorhabdus coralli</name>
    <dbReference type="NCBI Taxonomy" id="3071408"/>
    <lineage>
        <taxon>Bacteria</taxon>
        <taxon>Pseudomonadati</taxon>
        <taxon>Pseudomonadota</taxon>
        <taxon>Alphaproteobacteria</taxon>
        <taxon>Sphingomonadales</taxon>
        <taxon>Sphingomonadaceae</taxon>
        <taxon>Alterisphingorhabdus (ex Yan et al. 2024)</taxon>
    </lineage>
</organism>
<gene>
    <name evidence="1" type="ORF">RB602_01530</name>
</gene>
<dbReference type="EMBL" id="CP136594">
    <property type="protein sequence ID" value="WOE75423.1"/>
    <property type="molecule type" value="Genomic_DNA"/>
</dbReference>
<dbReference type="AlphaFoldDB" id="A0AA97I1I3"/>
<dbReference type="KEGG" id="acoa:RB602_01530"/>
<protein>
    <submittedName>
        <fullName evidence="1">Uncharacterized protein</fullName>
    </submittedName>
</protein>
<sequence>MDELKINITRSLLPLALMSCGEQTENTGYQDMLARKIESTITLPDDAYEMEQYARVYFLASNDEVHARYIRNFDNALKPDETCEQEVLLNNGESTTRPVPCPEFLYEKPQFQTDQSVWVDDETEFPGIDDGGCILVSIIYDLKTNSFKSVSCNGQA</sequence>
<keyword evidence="2" id="KW-1185">Reference proteome</keyword>
<evidence type="ECO:0000313" key="1">
    <source>
        <dbReference type="EMBL" id="WOE75423.1"/>
    </source>
</evidence>